<sequence length="97" mass="10271">MATQESFAILVGGGHFASGSRTRPKPATRRDNWATKVKLDAAREFHAGRSALASRNSRPSLDLGTSIPKPCSSGVSLMLRMLYIPVQVGLGTDGDGD</sequence>
<evidence type="ECO:0000313" key="1">
    <source>
        <dbReference type="EMBL" id="KAF5324326.1"/>
    </source>
</evidence>
<evidence type="ECO:0000313" key="2">
    <source>
        <dbReference type="Proteomes" id="UP000567179"/>
    </source>
</evidence>
<protein>
    <submittedName>
        <fullName evidence="1">Uncharacterized protein</fullName>
    </submittedName>
</protein>
<name>A0A8H5F5F3_9AGAR</name>
<organism evidence="1 2">
    <name type="scientific">Psilocybe cf. subviscida</name>
    <dbReference type="NCBI Taxonomy" id="2480587"/>
    <lineage>
        <taxon>Eukaryota</taxon>
        <taxon>Fungi</taxon>
        <taxon>Dikarya</taxon>
        <taxon>Basidiomycota</taxon>
        <taxon>Agaricomycotina</taxon>
        <taxon>Agaricomycetes</taxon>
        <taxon>Agaricomycetidae</taxon>
        <taxon>Agaricales</taxon>
        <taxon>Agaricineae</taxon>
        <taxon>Strophariaceae</taxon>
        <taxon>Psilocybe</taxon>
    </lineage>
</organism>
<dbReference type="AlphaFoldDB" id="A0A8H5F5F3"/>
<gene>
    <name evidence="1" type="ORF">D9619_011083</name>
</gene>
<reference evidence="1 2" key="1">
    <citation type="journal article" date="2020" name="ISME J.">
        <title>Uncovering the hidden diversity of litter-decomposition mechanisms in mushroom-forming fungi.</title>
        <authorList>
            <person name="Floudas D."/>
            <person name="Bentzer J."/>
            <person name="Ahren D."/>
            <person name="Johansson T."/>
            <person name="Persson P."/>
            <person name="Tunlid A."/>
        </authorList>
    </citation>
    <scope>NUCLEOTIDE SEQUENCE [LARGE SCALE GENOMIC DNA]</scope>
    <source>
        <strain evidence="1 2">CBS 101986</strain>
    </source>
</reference>
<accession>A0A8H5F5F3</accession>
<proteinExistence type="predicted"/>
<keyword evidence="2" id="KW-1185">Reference proteome</keyword>
<dbReference type="Proteomes" id="UP000567179">
    <property type="component" value="Unassembled WGS sequence"/>
</dbReference>
<dbReference type="EMBL" id="JAACJJ010000016">
    <property type="protein sequence ID" value="KAF5324326.1"/>
    <property type="molecule type" value="Genomic_DNA"/>
</dbReference>
<comment type="caution">
    <text evidence="1">The sequence shown here is derived from an EMBL/GenBank/DDBJ whole genome shotgun (WGS) entry which is preliminary data.</text>
</comment>